<dbReference type="Gene3D" id="3.40.50.150">
    <property type="entry name" value="Vaccinia Virus protein VP39"/>
    <property type="match status" value="1"/>
</dbReference>
<keyword evidence="1 5" id="KW-0489">Methyltransferase</keyword>
<comment type="caution">
    <text evidence="5">The sequence shown here is derived from an EMBL/GenBank/DDBJ whole genome shotgun (WGS) entry which is preliminary data.</text>
</comment>
<keyword evidence="6" id="KW-1185">Reference proteome</keyword>
<evidence type="ECO:0000256" key="1">
    <source>
        <dbReference type="ARBA" id="ARBA00022603"/>
    </source>
</evidence>
<dbReference type="EMBL" id="JACCFW010000001">
    <property type="protein sequence ID" value="NYJ75417.1"/>
    <property type="molecule type" value="Genomic_DNA"/>
</dbReference>
<evidence type="ECO:0000259" key="4">
    <source>
        <dbReference type="Pfam" id="PF13649"/>
    </source>
</evidence>
<evidence type="ECO:0000313" key="5">
    <source>
        <dbReference type="EMBL" id="NYJ75417.1"/>
    </source>
</evidence>
<dbReference type="CDD" id="cd02440">
    <property type="entry name" value="AdoMet_MTases"/>
    <property type="match status" value="1"/>
</dbReference>
<gene>
    <name evidence="5" type="ORF">HNR15_002380</name>
</gene>
<dbReference type="GO" id="GO:0032259">
    <property type="term" value="P:methylation"/>
    <property type="evidence" value="ECO:0007669"/>
    <property type="project" value="UniProtKB-KW"/>
</dbReference>
<keyword evidence="3" id="KW-0949">S-adenosyl-L-methionine</keyword>
<organism evidence="5 6">
    <name type="scientific">Allobranchiibius huperziae</name>
    <dbReference type="NCBI Taxonomy" id="1874116"/>
    <lineage>
        <taxon>Bacteria</taxon>
        <taxon>Bacillati</taxon>
        <taxon>Actinomycetota</taxon>
        <taxon>Actinomycetes</taxon>
        <taxon>Micrococcales</taxon>
        <taxon>Dermacoccaceae</taxon>
        <taxon>Allobranchiibius</taxon>
    </lineage>
</organism>
<sequence>MPDAIFDDPRLAAVYDAFEGDRSDLTAYRAIIGELGATSVLDIGCGTGVLALMLAADGIAVHAVDPAGASLDVARSKPGAHAVQWHRGTVEDLPSLRVDVVVMTGNVAQVFTEDAQWDETLRVVHRVLRPGGHLVFESRRPERRAWEDWERDAAPVQLHVQGVGDVTERFELTGVALPLVSFRHRCTFAADATTVTSESTLIFRSRTEIEQTLRTAGFVVREVRDAPDRPGREHVFIAQRD</sequence>
<name>A0A853DFH0_9MICO</name>
<keyword evidence="2" id="KW-0808">Transferase</keyword>
<dbReference type="InterPro" id="IPR029063">
    <property type="entry name" value="SAM-dependent_MTases_sf"/>
</dbReference>
<dbReference type="Proteomes" id="UP000571817">
    <property type="component" value="Unassembled WGS sequence"/>
</dbReference>
<evidence type="ECO:0000313" key="6">
    <source>
        <dbReference type="Proteomes" id="UP000571817"/>
    </source>
</evidence>
<dbReference type="SUPFAM" id="SSF53335">
    <property type="entry name" value="S-adenosyl-L-methionine-dependent methyltransferases"/>
    <property type="match status" value="1"/>
</dbReference>
<keyword evidence="5" id="KW-0830">Ubiquinone</keyword>
<reference evidence="5 6" key="1">
    <citation type="submission" date="2020-07" db="EMBL/GenBank/DDBJ databases">
        <title>Sequencing the genomes of 1000 actinobacteria strains.</title>
        <authorList>
            <person name="Klenk H.-P."/>
        </authorList>
    </citation>
    <scope>NUCLEOTIDE SEQUENCE [LARGE SCALE GENOMIC DNA]</scope>
    <source>
        <strain evidence="5 6">DSM 29531</strain>
    </source>
</reference>
<protein>
    <submittedName>
        <fullName evidence="5">Ubiquinone/menaquinone biosynthesis C-methylase UbiE</fullName>
    </submittedName>
</protein>
<feature type="domain" description="Methyltransferase" evidence="4">
    <location>
        <begin position="40"/>
        <end position="132"/>
    </location>
</feature>
<dbReference type="PANTHER" id="PTHR43464">
    <property type="entry name" value="METHYLTRANSFERASE"/>
    <property type="match status" value="1"/>
</dbReference>
<dbReference type="GO" id="GO:0008168">
    <property type="term" value="F:methyltransferase activity"/>
    <property type="evidence" value="ECO:0007669"/>
    <property type="project" value="UniProtKB-KW"/>
</dbReference>
<dbReference type="InterPro" id="IPR041698">
    <property type="entry name" value="Methyltransf_25"/>
</dbReference>
<evidence type="ECO:0000256" key="2">
    <source>
        <dbReference type="ARBA" id="ARBA00022679"/>
    </source>
</evidence>
<dbReference type="AlphaFoldDB" id="A0A853DFH0"/>
<proteinExistence type="predicted"/>
<dbReference type="RefSeq" id="WP_179482065.1">
    <property type="nucleotide sequence ID" value="NZ_JACCFW010000001.1"/>
</dbReference>
<accession>A0A853DFH0</accession>
<dbReference type="Pfam" id="PF13649">
    <property type="entry name" value="Methyltransf_25"/>
    <property type="match status" value="1"/>
</dbReference>
<evidence type="ECO:0000256" key="3">
    <source>
        <dbReference type="ARBA" id="ARBA00022691"/>
    </source>
</evidence>
<dbReference type="PANTHER" id="PTHR43464:SF19">
    <property type="entry name" value="UBIQUINONE BIOSYNTHESIS O-METHYLTRANSFERASE, MITOCHONDRIAL"/>
    <property type="match status" value="1"/>
</dbReference>